<dbReference type="GO" id="GO:0030246">
    <property type="term" value="F:carbohydrate binding"/>
    <property type="evidence" value="ECO:0007669"/>
    <property type="project" value="InterPro"/>
</dbReference>
<name>A0A238WUN9_9RHOB</name>
<dbReference type="InterPro" id="IPR007444">
    <property type="entry name" value="Glucan_biosyn_MdoG_C"/>
</dbReference>
<dbReference type="OrthoDB" id="9777817at2"/>
<comment type="subcellular location">
    <subcellularLocation>
        <location evidence="1">Periplasm</location>
    </subcellularLocation>
</comment>
<evidence type="ECO:0000313" key="4">
    <source>
        <dbReference type="EMBL" id="SNR50265.1"/>
    </source>
</evidence>
<dbReference type="InterPro" id="IPR014438">
    <property type="entry name" value="Glucan_biosyn_MdoG/MdoD"/>
</dbReference>
<feature type="domain" description="Glucan biosynthesis periplasmic MdoG C-terminal" evidence="3">
    <location>
        <begin position="34"/>
        <end position="504"/>
    </location>
</feature>
<dbReference type="Pfam" id="PF04349">
    <property type="entry name" value="MdoG"/>
    <property type="match status" value="1"/>
</dbReference>
<accession>A0A238WUN9</accession>
<dbReference type="SUPFAM" id="SSF74650">
    <property type="entry name" value="Galactose mutarotase-like"/>
    <property type="match status" value="1"/>
</dbReference>
<dbReference type="GO" id="GO:0030288">
    <property type="term" value="C:outer membrane-bounded periplasmic space"/>
    <property type="evidence" value="ECO:0007669"/>
    <property type="project" value="TreeGrafter"/>
</dbReference>
<dbReference type="PANTHER" id="PTHR30504">
    <property type="entry name" value="GLUCANS BIOSYNTHESIS PROTEIN"/>
    <property type="match status" value="1"/>
</dbReference>
<dbReference type="EMBL" id="FZNN01000007">
    <property type="protein sequence ID" value="SNR50265.1"/>
    <property type="molecule type" value="Genomic_DNA"/>
</dbReference>
<dbReference type="InterPro" id="IPR014756">
    <property type="entry name" value="Ig_E-set"/>
</dbReference>
<keyword evidence="5" id="KW-1185">Reference proteome</keyword>
<dbReference type="GO" id="GO:0003824">
    <property type="term" value="F:catalytic activity"/>
    <property type="evidence" value="ECO:0007669"/>
    <property type="project" value="InterPro"/>
</dbReference>
<evidence type="ECO:0000259" key="3">
    <source>
        <dbReference type="Pfam" id="PF04349"/>
    </source>
</evidence>
<organism evidence="4 5">
    <name type="scientific">Puniceibacterium sediminis</name>
    <dbReference type="NCBI Taxonomy" id="1608407"/>
    <lineage>
        <taxon>Bacteria</taxon>
        <taxon>Pseudomonadati</taxon>
        <taxon>Pseudomonadota</taxon>
        <taxon>Alphaproteobacteria</taxon>
        <taxon>Rhodobacterales</taxon>
        <taxon>Paracoccaceae</taxon>
        <taxon>Puniceibacterium</taxon>
    </lineage>
</organism>
<evidence type="ECO:0000313" key="5">
    <source>
        <dbReference type="Proteomes" id="UP000198417"/>
    </source>
</evidence>
<dbReference type="AlphaFoldDB" id="A0A238WUN9"/>
<evidence type="ECO:0000256" key="2">
    <source>
        <dbReference type="ARBA" id="ARBA00015376"/>
    </source>
</evidence>
<gene>
    <name evidence="4" type="ORF">SAMN06265370_107149</name>
</gene>
<dbReference type="PIRSF" id="PIRSF006281">
    <property type="entry name" value="MdoG"/>
    <property type="match status" value="1"/>
</dbReference>
<dbReference type="InterPro" id="IPR011013">
    <property type="entry name" value="Gal_mutarotase_sf_dom"/>
</dbReference>
<evidence type="ECO:0000256" key="1">
    <source>
        <dbReference type="ARBA" id="ARBA00004418"/>
    </source>
</evidence>
<reference evidence="4 5" key="1">
    <citation type="submission" date="2017-06" db="EMBL/GenBank/DDBJ databases">
        <authorList>
            <person name="Kim H.J."/>
            <person name="Triplett B.A."/>
        </authorList>
    </citation>
    <scope>NUCLEOTIDE SEQUENCE [LARGE SCALE GENOMIC DNA]</scope>
    <source>
        <strain evidence="4 5">DSM 29052</strain>
    </source>
</reference>
<proteinExistence type="predicted"/>
<dbReference type="SUPFAM" id="SSF81296">
    <property type="entry name" value="E set domains"/>
    <property type="match status" value="1"/>
</dbReference>
<sequence length="512" mass="56357">MHRRSFLTTATAAATLMGTRGGFARTPDRPGDGLLDRARKLASEPYNAPNRELPPPFAGLDYDAYRGIRPLPGRAAMLDLDDSFAVDLLPPGLYFQTPVIIDRITDTGIVPYDFAADLFSFDLRYFDEIPAKAPGAGFTGLRLRTPLNDPEHMDEFLVMQGASYFRAIGRDMVYGLSARTIALGSGDQGPEEFPDIVHLRLHQPGDTSERIEGLIDSPSLTAHIDMTITPGDDTRQEISVTVFPRETISTIGIAPLTTMYFKGPLRSSVGDDFRPAVHDSDVLVIKNGAGEMLWRPISNPARIQASAFSDTNPRSFGLYQSDRSFAAFQDTEAHYNHRPSAMVQPRGDWGKGAVTLIEIPTANEFMDNIVAFWRPEQPLEKGSEHRFDYDLVWTLAPASTEGAKILQARSGIDPIEQEALQYVVDFEGLPENAWPELTATDGAEFTDPVVLALPPAASSEDGTQASRTRVAFKLRPGNADLTNLRLVMRGAENQSLAPVWLHRWTRARDGGV</sequence>
<protein>
    <recommendedName>
        <fullName evidence="2">Glucans biosynthesis protein G</fullName>
    </recommendedName>
</protein>
<dbReference type="PANTHER" id="PTHR30504:SF4">
    <property type="entry name" value="GLUCANS BIOSYNTHESIS PROTEIN G"/>
    <property type="match status" value="1"/>
</dbReference>
<dbReference type="InterPro" id="IPR014718">
    <property type="entry name" value="GH-type_carb-bd"/>
</dbReference>
<dbReference type="Proteomes" id="UP000198417">
    <property type="component" value="Unassembled WGS sequence"/>
</dbReference>
<dbReference type="GO" id="GO:0051274">
    <property type="term" value="P:beta-glucan biosynthetic process"/>
    <property type="evidence" value="ECO:0007669"/>
    <property type="project" value="TreeGrafter"/>
</dbReference>
<dbReference type="Gene3D" id="2.70.98.10">
    <property type="match status" value="1"/>
</dbReference>